<gene>
    <name evidence="3" type="ORF">FJ693_15170</name>
</gene>
<dbReference type="Pfam" id="PF00107">
    <property type="entry name" value="ADH_zinc_N"/>
    <property type="match status" value="1"/>
</dbReference>
<evidence type="ECO:0000256" key="1">
    <source>
        <dbReference type="SAM" id="MobiDB-lite"/>
    </source>
</evidence>
<dbReference type="AlphaFoldDB" id="A0A552WMR3"/>
<organism evidence="3 4">
    <name type="scientific">Georgenia yuyongxinii</name>
    <dbReference type="NCBI Taxonomy" id="2589797"/>
    <lineage>
        <taxon>Bacteria</taxon>
        <taxon>Bacillati</taxon>
        <taxon>Actinomycetota</taxon>
        <taxon>Actinomycetes</taxon>
        <taxon>Micrococcales</taxon>
        <taxon>Bogoriellaceae</taxon>
        <taxon>Georgenia</taxon>
    </lineage>
</organism>
<dbReference type="InterPro" id="IPR013154">
    <property type="entry name" value="ADH-like_N"/>
</dbReference>
<dbReference type="Pfam" id="PF08240">
    <property type="entry name" value="ADH_N"/>
    <property type="match status" value="1"/>
</dbReference>
<comment type="caution">
    <text evidence="3">The sequence shown here is derived from an EMBL/GenBank/DDBJ whole genome shotgun (WGS) entry which is preliminary data.</text>
</comment>
<dbReference type="InterPro" id="IPR011032">
    <property type="entry name" value="GroES-like_sf"/>
</dbReference>
<dbReference type="InterPro" id="IPR013149">
    <property type="entry name" value="ADH-like_C"/>
</dbReference>
<dbReference type="SMART" id="SM00829">
    <property type="entry name" value="PKS_ER"/>
    <property type="match status" value="1"/>
</dbReference>
<protein>
    <submittedName>
        <fullName evidence="3">Zinc-binding dehydrogenase</fullName>
    </submittedName>
</protein>
<evidence type="ECO:0000313" key="3">
    <source>
        <dbReference type="EMBL" id="TRW44042.1"/>
    </source>
</evidence>
<dbReference type="RefSeq" id="WP_143419314.1">
    <property type="nucleotide sequence ID" value="NZ_VJXR01000056.1"/>
</dbReference>
<evidence type="ECO:0000313" key="4">
    <source>
        <dbReference type="Proteomes" id="UP000318693"/>
    </source>
</evidence>
<name>A0A552WMR3_9MICO</name>
<dbReference type="SUPFAM" id="SSF50129">
    <property type="entry name" value="GroES-like"/>
    <property type="match status" value="1"/>
</dbReference>
<dbReference type="InterPro" id="IPR052711">
    <property type="entry name" value="Zinc_ADH-like"/>
</dbReference>
<accession>A0A552WMR3</accession>
<dbReference type="Proteomes" id="UP000318693">
    <property type="component" value="Unassembled WGS sequence"/>
</dbReference>
<dbReference type="InterPro" id="IPR036291">
    <property type="entry name" value="NAD(P)-bd_dom_sf"/>
</dbReference>
<dbReference type="InterPro" id="IPR020843">
    <property type="entry name" value="ER"/>
</dbReference>
<dbReference type="GO" id="GO:0016491">
    <property type="term" value="F:oxidoreductase activity"/>
    <property type="evidence" value="ECO:0007669"/>
    <property type="project" value="InterPro"/>
</dbReference>
<proteinExistence type="predicted"/>
<dbReference type="SUPFAM" id="SSF51735">
    <property type="entry name" value="NAD(P)-binding Rossmann-fold domains"/>
    <property type="match status" value="1"/>
</dbReference>
<feature type="domain" description="Enoyl reductase (ER)" evidence="2">
    <location>
        <begin position="13"/>
        <end position="320"/>
    </location>
</feature>
<sequence>MRCAYVESQDPEEPLRGLRVGDLPDAGPPLPGWVRVTVRAAALNQHDLFSLRGVGLPVDRLPMILGTDAAGVLDDGTEVIVHSVVPSPAWQGEETLDPRRTLLSELHPGTLAEHVWVPARNVVPKDPALSWTQAASLPTAYLTAYRMLFDAAALRPGRTVLVQGAGGGVATAAIVLGRAAGLRVWVTSRSEARRALAVDIGAHDAFETGARLPEQVDAVVETVGAATWSHSLKALRPGGTVALAGATSGAMPPAELNRIFFRSLRVIGTTMGTRAQLEDLQGMLLATGARPVVDDVVPLDGVGGALARLAAGDMFGKLVVRPGA</sequence>
<evidence type="ECO:0000259" key="2">
    <source>
        <dbReference type="SMART" id="SM00829"/>
    </source>
</evidence>
<dbReference type="Gene3D" id="3.90.180.10">
    <property type="entry name" value="Medium-chain alcohol dehydrogenases, catalytic domain"/>
    <property type="match status" value="1"/>
</dbReference>
<reference evidence="3 4" key="1">
    <citation type="submission" date="2019-07" db="EMBL/GenBank/DDBJ databases">
        <title>Georgenia wutianyii sp. nov. and Georgenia *** sp. nov. isolated from plateau pika (Ochotona curzoniae) in the Qinghai-Tibet plateau of China.</title>
        <authorList>
            <person name="Tian Z."/>
        </authorList>
    </citation>
    <scope>NUCLEOTIDE SEQUENCE [LARGE SCALE GENOMIC DNA]</scope>
    <source>
        <strain evidence="3 4">Z446</strain>
    </source>
</reference>
<dbReference type="EMBL" id="VJXR01000056">
    <property type="protein sequence ID" value="TRW44042.1"/>
    <property type="molecule type" value="Genomic_DNA"/>
</dbReference>
<feature type="region of interest" description="Disordered" evidence="1">
    <location>
        <begin position="1"/>
        <end position="22"/>
    </location>
</feature>
<keyword evidence="4" id="KW-1185">Reference proteome</keyword>
<dbReference type="PANTHER" id="PTHR45033">
    <property type="match status" value="1"/>
</dbReference>
<dbReference type="PANTHER" id="PTHR45033:SF3">
    <property type="entry name" value="DEHYDROGENASE, PUTATIVE (AFU_ORTHOLOGUE AFUA_2G13270)-RELATED"/>
    <property type="match status" value="1"/>
</dbReference>